<dbReference type="Proteomes" id="UP000004473">
    <property type="component" value="Unassembled WGS sequence"/>
</dbReference>
<evidence type="ECO:0000256" key="1">
    <source>
        <dbReference type="SAM" id="SignalP"/>
    </source>
</evidence>
<accession>I2NG66</accession>
<organism evidence="2 3">
    <name type="scientific">Neisseria sicca VK64</name>
    <dbReference type="NCBI Taxonomy" id="1095748"/>
    <lineage>
        <taxon>Bacteria</taxon>
        <taxon>Pseudomonadati</taxon>
        <taxon>Pseudomonadota</taxon>
        <taxon>Betaproteobacteria</taxon>
        <taxon>Neisseriales</taxon>
        <taxon>Neisseriaceae</taxon>
        <taxon>Neisseria</taxon>
    </lineage>
</organism>
<protein>
    <submittedName>
        <fullName evidence="2">Uncharacterized protein</fullName>
    </submittedName>
</protein>
<keyword evidence="1" id="KW-0732">Signal</keyword>
<reference evidence="2 3" key="1">
    <citation type="submission" date="2012-04" db="EMBL/GenBank/DDBJ databases">
        <authorList>
            <person name="Harkins D.M."/>
            <person name="Madupu R."/>
            <person name="Durkin A.S."/>
            <person name="Torralba M."/>
            <person name="Methe B."/>
            <person name="Sutton G.G."/>
            <person name="Nelson K.E."/>
        </authorList>
    </citation>
    <scope>NUCLEOTIDE SEQUENCE [LARGE SCALE GENOMIC DNA]</scope>
    <source>
        <strain evidence="2 3">VK64</strain>
    </source>
</reference>
<sequence>MQINIKRGRLKTANRLFRQMTLPAVFGLLSLSVGQVWANSGGAGNAVQCTARVQGNGTFKGY</sequence>
<proteinExistence type="predicted"/>
<feature type="chain" id="PRO_5003662444" evidence="1">
    <location>
        <begin position="39"/>
        <end position="62"/>
    </location>
</feature>
<name>I2NG66_NEISI</name>
<evidence type="ECO:0000313" key="3">
    <source>
        <dbReference type="Proteomes" id="UP000004473"/>
    </source>
</evidence>
<evidence type="ECO:0000313" key="2">
    <source>
        <dbReference type="EMBL" id="EIG24827.1"/>
    </source>
</evidence>
<comment type="caution">
    <text evidence="2">The sequence shown here is derived from an EMBL/GenBank/DDBJ whole genome shotgun (WGS) entry which is preliminary data.</text>
</comment>
<feature type="non-terminal residue" evidence="2">
    <location>
        <position position="62"/>
    </location>
</feature>
<dbReference type="AlphaFoldDB" id="I2NG66"/>
<gene>
    <name evidence="2" type="ORF">HMPREF1051_2155</name>
</gene>
<feature type="signal peptide" evidence="1">
    <location>
        <begin position="1"/>
        <end position="38"/>
    </location>
</feature>
<dbReference type="EMBL" id="AJMT01000187">
    <property type="protein sequence ID" value="EIG24827.1"/>
    <property type="molecule type" value="Genomic_DNA"/>
</dbReference>